<dbReference type="RefSeq" id="WP_136935926.1">
    <property type="nucleotide sequence ID" value="NZ_SSMQ01000106.1"/>
</dbReference>
<protein>
    <submittedName>
        <fullName evidence="2">Uncharacterized protein</fullName>
    </submittedName>
</protein>
<gene>
    <name evidence="2" type="ORF">E8A74_48065</name>
</gene>
<sequence>MHFHFTHEISIEGRPGGLALDLPESCCNCGATETISWVDTTLVRTTFVPFPIMIGSEITLPIRLPSCPQCTRTINRLAPTLTGFALLTLLVLLVALFPGWALAGLFVETGPKRFELTLCLAPALVVAWQVLWYGGVRRPRKGQTTAYQPVRLVGVRRRWMSGDIRQFTLKFTNDAYRASFLERNPELLRAKVVRVK</sequence>
<keyword evidence="1" id="KW-1133">Transmembrane helix</keyword>
<keyword evidence="1" id="KW-0472">Membrane</keyword>
<dbReference type="EMBL" id="SSMQ01000106">
    <property type="protein sequence ID" value="TKC94662.1"/>
    <property type="molecule type" value="Genomic_DNA"/>
</dbReference>
<reference evidence="2 3" key="1">
    <citation type="submission" date="2019-04" db="EMBL/GenBank/DDBJ databases">
        <authorList>
            <person name="Li Y."/>
            <person name="Wang J."/>
        </authorList>
    </citation>
    <scope>NUCLEOTIDE SEQUENCE [LARGE SCALE GENOMIC DNA]</scope>
    <source>
        <strain evidence="2 3">DSM 14668</strain>
    </source>
</reference>
<evidence type="ECO:0000313" key="3">
    <source>
        <dbReference type="Proteomes" id="UP000309215"/>
    </source>
</evidence>
<name>A0A4V5PKA3_9BACT</name>
<keyword evidence="3" id="KW-1185">Reference proteome</keyword>
<dbReference type="OrthoDB" id="9881022at2"/>
<accession>A0A4V5PKA3</accession>
<comment type="caution">
    <text evidence="2">The sequence shown here is derived from an EMBL/GenBank/DDBJ whole genome shotgun (WGS) entry which is preliminary data.</text>
</comment>
<organism evidence="2 3">
    <name type="scientific">Polyangium fumosum</name>
    <dbReference type="NCBI Taxonomy" id="889272"/>
    <lineage>
        <taxon>Bacteria</taxon>
        <taxon>Pseudomonadati</taxon>
        <taxon>Myxococcota</taxon>
        <taxon>Polyangia</taxon>
        <taxon>Polyangiales</taxon>
        <taxon>Polyangiaceae</taxon>
        <taxon>Polyangium</taxon>
    </lineage>
</organism>
<feature type="transmembrane region" description="Helical" evidence="1">
    <location>
        <begin position="81"/>
        <end position="102"/>
    </location>
</feature>
<evidence type="ECO:0000256" key="1">
    <source>
        <dbReference type="SAM" id="Phobius"/>
    </source>
</evidence>
<evidence type="ECO:0000313" key="2">
    <source>
        <dbReference type="EMBL" id="TKC94662.1"/>
    </source>
</evidence>
<dbReference type="Proteomes" id="UP000309215">
    <property type="component" value="Unassembled WGS sequence"/>
</dbReference>
<dbReference type="AlphaFoldDB" id="A0A4V5PKA3"/>
<feature type="transmembrane region" description="Helical" evidence="1">
    <location>
        <begin position="114"/>
        <end position="133"/>
    </location>
</feature>
<keyword evidence="1" id="KW-0812">Transmembrane</keyword>
<proteinExistence type="predicted"/>